<evidence type="ECO:0000313" key="3">
    <source>
        <dbReference type="Proteomes" id="UP000661112"/>
    </source>
</evidence>
<feature type="transmembrane region" description="Helical" evidence="1">
    <location>
        <begin position="264"/>
        <end position="282"/>
    </location>
</feature>
<proteinExistence type="predicted"/>
<dbReference type="RefSeq" id="WP_190466269.1">
    <property type="nucleotide sequence ID" value="NZ_JACJSG010000002.1"/>
</dbReference>
<sequence length="325" mass="37621">MDNDNIQTNNFTDVAVAISLPIPQGDILQLQVEQSHYTFYLNQQIVEQIQQAKITGISLEIPPKLLLSLWYYACFNSSFVPVSKGQDNNNKSLTKSYTFFVVNILKAFWHKFLQKNITLAAGFTFTSCYQREELSVADPLQEDCILQSVVLFHGDILHKIKRDFLQYNLDSQKIISAHYWLTEQILAGLRSSLNLLVWELSSLVTSVFLTWNIFDLNIPYLRRNIITFILVLLFLTISIASSRSLFANRLREDKSINNQYWHRLSWWISTILPTISLIIFNIGREKIYISTVLLSLITPLMPIVAKLSLNFILPRLGRFVVRRLI</sequence>
<protein>
    <submittedName>
        <fullName evidence="2">Uncharacterized protein</fullName>
    </submittedName>
</protein>
<name>A0ABR8CWX1_9NOST</name>
<evidence type="ECO:0000313" key="2">
    <source>
        <dbReference type="EMBL" id="MBD2499439.1"/>
    </source>
</evidence>
<gene>
    <name evidence="2" type="ORF">H6G83_02205</name>
</gene>
<dbReference type="EMBL" id="JACJSG010000002">
    <property type="protein sequence ID" value="MBD2499439.1"/>
    <property type="molecule type" value="Genomic_DNA"/>
</dbReference>
<comment type="caution">
    <text evidence="2">The sequence shown here is derived from an EMBL/GenBank/DDBJ whole genome shotgun (WGS) entry which is preliminary data.</text>
</comment>
<keyword evidence="1" id="KW-0472">Membrane</keyword>
<reference evidence="2 3" key="1">
    <citation type="journal article" date="2020" name="ISME J.">
        <title>Comparative genomics reveals insights into cyanobacterial evolution and habitat adaptation.</title>
        <authorList>
            <person name="Chen M.Y."/>
            <person name="Teng W.K."/>
            <person name="Zhao L."/>
            <person name="Hu C.X."/>
            <person name="Zhou Y.K."/>
            <person name="Han B.P."/>
            <person name="Song L.R."/>
            <person name="Shu W.S."/>
        </authorList>
    </citation>
    <scope>NUCLEOTIDE SEQUENCE [LARGE SCALE GENOMIC DNA]</scope>
    <source>
        <strain evidence="2 3">FACHB-119</strain>
    </source>
</reference>
<organism evidence="2 3">
    <name type="scientific">Anabaena azotica FACHB-119</name>
    <dbReference type="NCBI Taxonomy" id="947527"/>
    <lineage>
        <taxon>Bacteria</taxon>
        <taxon>Bacillati</taxon>
        <taxon>Cyanobacteriota</taxon>
        <taxon>Cyanophyceae</taxon>
        <taxon>Nostocales</taxon>
        <taxon>Nostocaceae</taxon>
        <taxon>Anabaena</taxon>
        <taxon>Anabaena azotica</taxon>
    </lineage>
</organism>
<feature type="transmembrane region" description="Helical" evidence="1">
    <location>
        <begin position="288"/>
        <end position="313"/>
    </location>
</feature>
<keyword evidence="1" id="KW-1133">Transmembrane helix</keyword>
<dbReference type="Proteomes" id="UP000661112">
    <property type="component" value="Unassembled WGS sequence"/>
</dbReference>
<keyword evidence="1" id="KW-0812">Transmembrane</keyword>
<feature type="transmembrane region" description="Helical" evidence="1">
    <location>
        <begin position="225"/>
        <end position="243"/>
    </location>
</feature>
<feature type="transmembrane region" description="Helical" evidence="1">
    <location>
        <begin position="195"/>
        <end position="213"/>
    </location>
</feature>
<accession>A0ABR8CWX1</accession>
<evidence type="ECO:0000256" key="1">
    <source>
        <dbReference type="SAM" id="Phobius"/>
    </source>
</evidence>
<keyword evidence="3" id="KW-1185">Reference proteome</keyword>